<dbReference type="EMBL" id="ADZX01000377">
    <property type="protein sequence ID" value="EFK96940.1"/>
    <property type="molecule type" value="Genomic_DNA"/>
</dbReference>
<accession>D9PHM5</accession>
<evidence type="ECO:0000313" key="2">
    <source>
        <dbReference type="EMBL" id="EFK96940.1"/>
    </source>
</evidence>
<comment type="caution">
    <text evidence="2">The sequence shown here is derived from an EMBL/GenBank/DDBJ whole genome shotgun (WGS) entry which is preliminary data.</text>
</comment>
<feature type="transmembrane region" description="Helical" evidence="1">
    <location>
        <begin position="12"/>
        <end position="33"/>
    </location>
</feature>
<keyword evidence="1" id="KW-0812">Transmembrane</keyword>
<name>D9PHM5_9ZZZZ</name>
<gene>
    <name evidence="2" type="ORF">LDC_1025</name>
</gene>
<protein>
    <submittedName>
        <fullName evidence="2">Uncharacterized protein</fullName>
    </submittedName>
</protein>
<proteinExistence type="predicted"/>
<keyword evidence="1" id="KW-1133">Transmembrane helix</keyword>
<reference evidence="2" key="1">
    <citation type="submission" date="2010-07" db="EMBL/GenBank/DDBJ databases">
        <authorList>
            <consortium name="CONSOLIDER consortium CSD2007-00005"/>
            <person name="Guazzaroni M.-E."/>
            <person name="Richter M."/>
            <person name="Garcia-Salamanca A."/>
            <person name="Yarza P."/>
            <person name="Ferrer M."/>
        </authorList>
    </citation>
    <scope>NUCLEOTIDE SEQUENCE</scope>
</reference>
<feature type="non-terminal residue" evidence="2">
    <location>
        <position position="122"/>
    </location>
</feature>
<dbReference type="AlphaFoldDB" id="D9PHM5"/>
<evidence type="ECO:0000256" key="1">
    <source>
        <dbReference type="SAM" id="Phobius"/>
    </source>
</evidence>
<keyword evidence="1" id="KW-0472">Membrane</keyword>
<reference evidence="2" key="2">
    <citation type="journal article" date="2011" name="Microb. Ecol.">
        <title>Taxonomic and Functional Metagenomic Profiling of the Microbial Community in the Anoxic Sediment of a Sub-saline Shallow Lake (Laguna de Carrizo, Central Spain).</title>
        <authorList>
            <person name="Ferrer M."/>
            <person name="Guazzaroni M.E."/>
            <person name="Richter M."/>
            <person name="Garcia-Salamanca A."/>
            <person name="Yarza P."/>
            <person name="Suarez-Suarez A."/>
            <person name="Solano J."/>
            <person name="Alcaide M."/>
            <person name="van Dillewijn P."/>
            <person name="Molina-Henares M.A."/>
            <person name="Lopez-Cortes N."/>
            <person name="Al-Ramahi Y."/>
            <person name="Guerrero C."/>
            <person name="Acosta A."/>
            <person name="de Eugenio L.I."/>
            <person name="Martinez V."/>
            <person name="Marques S."/>
            <person name="Rojo F."/>
            <person name="Santero E."/>
            <person name="Genilloud O."/>
            <person name="Perez-Perez J."/>
            <person name="Rossello-Mora R."/>
            <person name="Ramos J.L."/>
        </authorList>
    </citation>
    <scope>NUCLEOTIDE SEQUENCE</scope>
</reference>
<organism evidence="2">
    <name type="scientific">sediment metagenome</name>
    <dbReference type="NCBI Taxonomy" id="749907"/>
    <lineage>
        <taxon>unclassified sequences</taxon>
        <taxon>metagenomes</taxon>
        <taxon>ecological metagenomes</taxon>
    </lineage>
</organism>
<sequence>MPAAVPSRAVSPLLVIVAGLASIGLGSLLLRTYGVRVRVGRLLAVTPAVEIAAARAIAASGARRYVRVEGRLDADEDFPDEHERPLVFRRRRLEARRGRGWAVLDERRDAVPFRVREGLEEI</sequence>